<proteinExistence type="predicted"/>
<dbReference type="PATRIC" id="fig|314722.6.peg.3199"/>
<evidence type="ECO:0000256" key="1">
    <source>
        <dbReference type="SAM" id="Phobius"/>
    </source>
</evidence>
<evidence type="ECO:0000313" key="2">
    <source>
        <dbReference type="EMBL" id="AKC87835.1"/>
    </source>
</evidence>
<evidence type="ECO:0008006" key="4">
    <source>
        <dbReference type="Google" id="ProtNLM"/>
    </source>
</evidence>
<name>A0A0E3UPH1_9GAMM</name>
<organism evidence="2 3">
    <name type="scientific">Pseudoxanthomonas suwonensis</name>
    <dbReference type="NCBI Taxonomy" id="314722"/>
    <lineage>
        <taxon>Bacteria</taxon>
        <taxon>Pseudomonadati</taxon>
        <taxon>Pseudomonadota</taxon>
        <taxon>Gammaproteobacteria</taxon>
        <taxon>Lysobacterales</taxon>
        <taxon>Lysobacteraceae</taxon>
        <taxon>Pseudoxanthomonas</taxon>
    </lineage>
</organism>
<dbReference type="KEGG" id="psuw:WQ53_14770"/>
<keyword evidence="1" id="KW-0812">Transmembrane</keyword>
<dbReference type="OrthoDB" id="128948at2"/>
<keyword evidence="1" id="KW-1133">Transmembrane helix</keyword>
<dbReference type="AlphaFoldDB" id="A0A0E3UPH1"/>
<feature type="transmembrane region" description="Helical" evidence="1">
    <location>
        <begin position="86"/>
        <end position="114"/>
    </location>
</feature>
<sequence length="222" mass="23472">MSIVIRKLVAKELYLNRWMMAGTAVAAALAALVCSFGATAFNIGSLAWITAVIACGVMLALYGVTQERKEQSLQFVLSLPVSIRGYVFAKTAGLLLSYMVPWLVATASAVVLVLASPDVPDGMLPYVALLSGFLLANFSVVLCAALHARSEAAVIAIIIVTNMAVSIFMFVVGALPGIRDHLSGPVPVWNGTVLNVLLVEFLVLAIAVALPLATAARRRDFI</sequence>
<dbReference type="Pfam" id="PF13346">
    <property type="entry name" value="ABC2_membrane_5"/>
    <property type="match status" value="1"/>
</dbReference>
<dbReference type="InterPro" id="IPR025699">
    <property type="entry name" value="ABC2_memb-like"/>
</dbReference>
<feature type="transmembrane region" description="Helical" evidence="1">
    <location>
        <begin position="47"/>
        <end position="65"/>
    </location>
</feature>
<keyword evidence="3" id="KW-1185">Reference proteome</keyword>
<evidence type="ECO:0000313" key="3">
    <source>
        <dbReference type="Proteomes" id="UP000033067"/>
    </source>
</evidence>
<protein>
    <recommendedName>
        <fullName evidence="4">ABC transporter permease</fullName>
    </recommendedName>
</protein>
<keyword evidence="1" id="KW-0472">Membrane</keyword>
<dbReference type="Proteomes" id="UP000033067">
    <property type="component" value="Chromosome"/>
</dbReference>
<reference evidence="2 3" key="1">
    <citation type="journal article" date="2015" name="Genome Announc.">
        <title>Complete Genome Sequence of Pseudoxanthomonas suwonensis Strain J1, a Cellulose-Degrading Bacterium Isolated from Leaf- and Wood-Enriched Soil.</title>
        <authorList>
            <person name="Hou L."/>
            <person name="Jiang J."/>
            <person name="Xu Z."/>
            <person name="Zhou Y."/>
            <person name="Leung F.C."/>
        </authorList>
    </citation>
    <scope>NUCLEOTIDE SEQUENCE [LARGE SCALE GENOMIC DNA]</scope>
    <source>
        <strain evidence="2 3">J1</strain>
    </source>
</reference>
<feature type="transmembrane region" description="Helical" evidence="1">
    <location>
        <begin position="153"/>
        <end position="176"/>
    </location>
</feature>
<feature type="transmembrane region" description="Helical" evidence="1">
    <location>
        <begin position="196"/>
        <end position="216"/>
    </location>
</feature>
<dbReference type="RefSeq" id="WP_052633448.1">
    <property type="nucleotide sequence ID" value="NZ_CP011144.1"/>
</dbReference>
<gene>
    <name evidence="2" type="ORF">WQ53_14770</name>
</gene>
<dbReference type="EMBL" id="CP011144">
    <property type="protein sequence ID" value="AKC87835.1"/>
    <property type="molecule type" value="Genomic_DNA"/>
</dbReference>
<accession>A0A0E3UPH1</accession>
<feature type="transmembrane region" description="Helical" evidence="1">
    <location>
        <begin position="126"/>
        <end position="146"/>
    </location>
</feature>